<dbReference type="Proteomes" id="UP000078340">
    <property type="component" value="Unassembled WGS sequence"/>
</dbReference>
<protein>
    <submittedName>
        <fullName evidence="1">Uncharacterized protein</fullName>
    </submittedName>
</protein>
<dbReference type="EMBL" id="LSBH01000002">
    <property type="protein sequence ID" value="OAQ84793.1"/>
    <property type="molecule type" value="Genomic_DNA"/>
</dbReference>
<dbReference type="AlphaFoldDB" id="A0A179H5I8"/>
<comment type="caution">
    <text evidence="1">The sequence shown here is derived from an EMBL/GenBank/DDBJ whole genome shotgun (WGS) entry which is preliminary data.</text>
</comment>
<accession>A0A179H5I8</accession>
<proteinExistence type="predicted"/>
<evidence type="ECO:0000313" key="3">
    <source>
        <dbReference type="Proteomes" id="UP000078240"/>
    </source>
</evidence>
<dbReference type="EMBL" id="LSBI01000005">
    <property type="protein sequence ID" value="OAQ89339.1"/>
    <property type="molecule type" value="Genomic_DNA"/>
</dbReference>
<organism evidence="1 3">
    <name type="scientific">Purpureocillium lilacinum</name>
    <name type="common">Paecilomyces lilacinus</name>
    <dbReference type="NCBI Taxonomy" id="33203"/>
    <lineage>
        <taxon>Eukaryota</taxon>
        <taxon>Fungi</taxon>
        <taxon>Dikarya</taxon>
        <taxon>Ascomycota</taxon>
        <taxon>Pezizomycotina</taxon>
        <taxon>Sordariomycetes</taxon>
        <taxon>Hypocreomycetidae</taxon>
        <taxon>Hypocreales</taxon>
        <taxon>Ophiocordycipitaceae</taxon>
        <taxon>Purpureocillium</taxon>
    </lineage>
</organism>
<evidence type="ECO:0000313" key="1">
    <source>
        <dbReference type="EMBL" id="OAQ84793.1"/>
    </source>
</evidence>
<dbReference type="Proteomes" id="UP000078240">
    <property type="component" value="Unassembled WGS sequence"/>
</dbReference>
<evidence type="ECO:0000313" key="2">
    <source>
        <dbReference type="EMBL" id="OAQ89339.1"/>
    </source>
</evidence>
<name>A0A179H5I8_PURLI</name>
<gene>
    <name evidence="1" type="ORF">VFPBJ_03561</name>
    <name evidence="2" type="ORF">VFPFJ_05748</name>
</gene>
<reference evidence="1 3" key="1">
    <citation type="submission" date="2016-01" db="EMBL/GenBank/DDBJ databases">
        <title>Biosynthesis of antibiotic leucinostatins and their inhibition on Phytophthora in bio-control Purpureocillium lilacinum.</title>
        <authorList>
            <person name="Wang G."/>
            <person name="Liu Z."/>
            <person name="Lin R."/>
            <person name="Li E."/>
            <person name="Mao Z."/>
            <person name="Ling J."/>
            <person name="Yin W."/>
            <person name="Xie B."/>
        </authorList>
    </citation>
    <scope>NUCLEOTIDE SEQUENCE [LARGE SCALE GENOMIC DNA]</scope>
    <source>
        <strain evidence="1">PLBJ-1</strain>
        <strain evidence="2">PLFJ-1</strain>
    </source>
</reference>
<sequence>MLYGVLCAGMGWDGTTNVCRIQRRYARPGWCTMNVMDITEFYGTETESRELSRLAQAQIDTQDTFDSHHRATLLTAFWAEVMATRGLCFASGHAALLANTVQMRHLA</sequence>